<dbReference type="Proteomes" id="UP000494106">
    <property type="component" value="Unassembled WGS sequence"/>
</dbReference>
<keyword evidence="3" id="KW-1185">Reference proteome</keyword>
<accession>A0A8S0Z2D6</accession>
<feature type="compositionally biased region" description="Basic residues" evidence="1">
    <location>
        <begin position="72"/>
        <end position="84"/>
    </location>
</feature>
<organism evidence="2 3">
    <name type="scientific">Arctia plantaginis</name>
    <name type="common">Wood tiger moth</name>
    <name type="synonym">Phalaena plantaginis</name>
    <dbReference type="NCBI Taxonomy" id="874455"/>
    <lineage>
        <taxon>Eukaryota</taxon>
        <taxon>Metazoa</taxon>
        <taxon>Ecdysozoa</taxon>
        <taxon>Arthropoda</taxon>
        <taxon>Hexapoda</taxon>
        <taxon>Insecta</taxon>
        <taxon>Pterygota</taxon>
        <taxon>Neoptera</taxon>
        <taxon>Endopterygota</taxon>
        <taxon>Lepidoptera</taxon>
        <taxon>Glossata</taxon>
        <taxon>Ditrysia</taxon>
        <taxon>Noctuoidea</taxon>
        <taxon>Erebidae</taxon>
        <taxon>Arctiinae</taxon>
        <taxon>Arctia</taxon>
    </lineage>
</organism>
<feature type="region of interest" description="Disordered" evidence="1">
    <location>
        <begin position="71"/>
        <end position="109"/>
    </location>
</feature>
<sequence>MHLALYLVGGVEKSAHKVSVFGYNLRFSLWYSNGQMGDLMASNFRFPWSAAAMDFCDSRITSPMPPLVSLRHSGRAGPHLHNHCSLKSAEPLQEESEENSEDAENDYKY</sequence>
<proteinExistence type="predicted"/>
<dbReference type="EMBL" id="CADEBC010000208">
    <property type="protein sequence ID" value="CAB3226436.1"/>
    <property type="molecule type" value="Genomic_DNA"/>
</dbReference>
<evidence type="ECO:0000313" key="3">
    <source>
        <dbReference type="Proteomes" id="UP000494106"/>
    </source>
</evidence>
<gene>
    <name evidence="2" type="ORF">APLA_LOCUS2869</name>
</gene>
<evidence type="ECO:0000256" key="1">
    <source>
        <dbReference type="SAM" id="MobiDB-lite"/>
    </source>
</evidence>
<evidence type="ECO:0000313" key="2">
    <source>
        <dbReference type="EMBL" id="CAB3226436.1"/>
    </source>
</evidence>
<reference evidence="2 3" key="1">
    <citation type="submission" date="2020-04" db="EMBL/GenBank/DDBJ databases">
        <authorList>
            <person name="Wallbank WR R."/>
            <person name="Pardo Diaz C."/>
            <person name="Kozak K."/>
            <person name="Martin S."/>
            <person name="Jiggins C."/>
            <person name="Moest M."/>
            <person name="Warren A I."/>
            <person name="Byers J.R.P. K."/>
            <person name="Montejo-Kovacevich G."/>
            <person name="Yen C E."/>
        </authorList>
    </citation>
    <scope>NUCLEOTIDE SEQUENCE [LARGE SCALE GENOMIC DNA]</scope>
</reference>
<feature type="compositionally biased region" description="Acidic residues" evidence="1">
    <location>
        <begin position="92"/>
        <end position="109"/>
    </location>
</feature>
<protein>
    <submittedName>
        <fullName evidence="2">Uncharacterized protein</fullName>
    </submittedName>
</protein>
<name>A0A8S0Z2D6_ARCPL</name>
<comment type="caution">
    <text evidence="2">The sequence shown here is derived from an EMBL/GenBank/DDBJ whole genome shotgun (WGS) entry which is preliminary data.</text>
</comment>
<dbReference type="AlphaFoldDB" id="A0A8S0Z2D6"/>